<evidence type="ECO:0000313" key="1">
    <source>
        <dbReference type="EMBL" id="MBB5284890.1"/>
    </source>
</evidence>
<evidence type="ECO:0000313" key="2">
    <source>
        <dbReference type="Proteomes" id="UP000557307"/>
    </source>
</evidence>
<dbReference type="EMBL" id="JACHGF010000004">
    <property type="protein sequence ID" value="MBB5284890.1"/>
    <property type="molecule type" value="Genomic_DNA"/>
</dbReference>
<name>A0A840TYC7_9BACT</name>
<comment type="caution">
    <text evidence="1">The sequence shown here is derived from an EMBL/GenBank/DDBJ whole genome shotgun (WGS) entry which is preliminary data.</text>
</comment>
<protein>
    <recommendedName>
        <fullName evidence="3">DUF4249 domain-containing protein</fullName>
    </recommendedName>
</protein>
<dbReference type="Proteomes" id="UP000557307">
    <property type="component" value="Unassembled WGS sequence"/>
</dbReference>
<dbReference type="InterPro" id="IPR025345">
    <property type="entry name" value="DUF4249"/>
</dbReference>
<dbReference type="AlphaFoldDB" id="A0A840TYC7"/>
<keyword evidence="2" id="KW-1185">Reference proteome</keyword>
<reference evidence="1 2" key="1">
    <citation type="submission" date="2020-08" db="EMBL/GenBank/DDBJ databases">
        <title>Genomic Encyclopedia of Type Strains, Phase IV (KMG-IV): sequencing the most valuable type-strain genomes for metagenomic binning, comparative biology and taxonomic classification.</title>
        <authorList>
            <person name="Goeker M."/>
        </authorList>
    </citation>
    <scope>NUCLEOTIDE SEQUENCE [LARGE SCALE GENOMIC DNA]</scope>
    <source>
        <strain evidence="1 2">DSM 105074</strain>
    </source>
</reference>
<dbReference type="PROSITE" id="PS51257">
    <property type="entry name" value="PROKAR_LIPOPROTEIN"/>
    <property type="match status" value="1"/>
</dbReference>
<proteinExistence type="predicted"/>
<dbReference type="Pfam" id="PF14054">
    <property type="entry name" value="DUF4249"/>
    <property type="match status" value="1"/>
</dbReference>
<evidence type="ECO:0008006" key="3">
    <source>
        <dbReference type="Google" id="ProtNLM"/>
    </source>
</evidence>
<gene>
    <name evidence="1" type="ORF">HNQ92_003038</name>
</gene>
<sequence length="348" mass="39598">MTKRYKYLSIITLLLAGVGVLSCIDPVGLPIRQVEPRLVVEGLITNEPPPYVIRLSYSGAFSSTNPTPDELVVQGARVTIAEEGGRTVTLEQDPLTPTYYWMRDTTFRGQVGRRYALRVELPDGTRYVTAPELLAEVPPIERLYAEFRQQPEGSREPDHYQVLLDTNDPPVRGNYYRWSGYGYVPHRSTGERLGFAGICCNWCWIPIYAPPTNVLSDALVNGNRLSRVPVLSSPIYTVGRHYLEIRQYSLSREAYQFWRRFEEQRQRTGSLFDPQPASIEGNLHREDQPERIALGYFGASAVSKARLEVPGDTLSVHRYQLRYGDLFTPEGNCLRLFPQSRLSPPSPW</sequence>
<dbReference type="RefSeq" id="WP_184174836.1">
    <property type="nucleotide sequence ID" value="NZ_JACHGF010000004.1"/>
</dbReference>
<accession>A0A840TYC7</accession>
<organism evidence="1 2">
    <name type="scientific">Rhabdobacter roseus</name>
    <dbReference type="NCBI Taxonomy" id="1655419"/>
    <lineage>
        <taxon>Bacteria</taxon>
        <taxon>Pseudomonadati</taxon>
        <taxon>Bacteroidota</taxon>
        <taxon>Cytophagia</taxon>
        <taxon>Cytophagales</taxon>
        <taxon>Cytophagaceae</taxon>
        <taxon>Rhabdobacter</taxon>
    </lineage>
</organism>